<name>A0ACB8SPL8_9AGAM</name>
<evidence type="ECO:0000313" key="1">
    <source>
        <dbReference type="EMBL" id="KAI0058203.1"/>
    </source>
</evidence>
<dbReference type="EMBL" id="MU277238">
    <property type="protein sequence ID" value="KAI0058203.1"/>
    <property type="molecule type" value="Genomic_DNA"/>
</dbReference>
<proteinExistence type="predicted"/>
<reference evidence="1" key="2">
    <citation type="journal article" date="2022" name="New Phytol.">
        <title>Evolutionary transition to the ectomycorrhizal habit in the genomes of a hyperdiverse lineage of mushroom-forming fungi.</title>
        <authorList>
            <person name="Looney B."/>
            <person name="Miyauchi S."/>
            <person name="Morin E."/>
            <person name="Drula E."/>
            <person name="Courty P.E."/>
            <person name="Kohler A."/>
            <person name="Kuo A."/>
            <person name="LaButti K."/>
            <person name="Pangilinan J."/>
            <person name="Lipzen A."/>
            <person name="Riley R."/>
            <person name="Andreopoulos W."/>
            <person name="He G."/>
            <person name="Johnson J."/>
            <person name="Nolan M."/>
            <person name="Tritt A."/>
            <person name="Barry K.W."/>
            <person name="Grigoriev I.V."/>
            <person name="Nagy L.G."/>
            <person name="Hibbett D."/>
            <person name="Henrissat B."/>
            <person name="Matheny P.B."/>
            <person name="Labbe J."/>
            <person name="Martin F.M."/>
        </authorList>
    </citation>
    <scope>NUCLEOTIDE SEQUENCE</scope>
    <source>
        <strain evidence="1">HHB10654</strain>
    </source>
</reference>
<protein>
    <submittedName>
        <fullName evidence="1">Uncharacterized protein</fullName>
    </submittedName>
</protein>
<accession>A0ACB8SPL8</accession>
<keyword evidence="2" id="KW-1185">Reference proteome</keyword>
<organism evidence="1 2">
    <name type="scientific">Artomyces pyxidatus</name>
    <dbReference type="NCBI Taxonomy" id="48021"/>
    <lineage>
        <taxon>Eukaryota</taxon>
        <taxon>Fungi</taxon>
        <taxon>Dikarya</taxon>
        <taxon>Basidiomycota</taxon>
        <taxon>Agaricomycotina</taxon>
        <taxon>Agaricomycetes</taxon>
        <taxon>Russulales</taxon>
        <taxon>Auriscalpiaceae</taxon>
        <taxon>Artomyces</taxon>
    </lineage>
</organism>
<comment type="caution">
    <text evidence="1">The sequence shown here is derived from an EMBL/GenBank/DDBJ whole genome shotgun (WGS) entry which is preliminary data.</text>
</comment>
<gene>
    <name evidence="1" type="ORF">BV25DRAFT_1302449</name>
</gene>
<dbReference type="Proteomes" id="UP000814140">
    <property type="component" value="Unassembled WGS sequence"/>
</dbReference>
<evidence type="ECO:0000313" key="2">
    <source>
        <dbReference type="Proteomes" id="UP000814140"/>
    </source>
</evidence>
<reference evidence="1" key="1">
    <citation type="submission" date="2021-03" db="EMBL/GenBank/DDBJ databases">
        <authorList>
            <consortium name="DOE Joint Genome Institute"/>
            <person name="Ahrendt S."/>
            <person name="Looney B.P."/>
            <person name="Miyauchi S."/>
            <person name="Morin E."/>
            <person name="Drula E."/>
            <person name="Courty P.E."/>
            <person name="Chicoki N."/>
            <person name="Fauchery L."/>
            <person name="Kohler A."/>
            <person name="Kuo A."/>
            <person name="Labutti K."/>
            <person name="Pangilinan J."/>
            <person name="Lipzen A."/>
            <person name="Riley R."/>
            <person name="Andreopoulos W."/>
            <person name="He G."/>
            <person name="Johnson J."/>
            <person name="Barry K.W."/>
            <person name="Grigoriev I.V."/>
            <person name="Nagy L."/>
            <person name="Hibbett D."/>
            <person name="Henrissat B."/>
            <person name="Matheny P.B."/>
            <person name="Labbe J."/>
            <person name="Martin F."/>
        </authorList>
    </citation>
    <scope>NUCLEOTIDE SEQUENCE</scope>
    <source>
        <strain evidence="1">HHB10654</strain>
    </source>
</reference>
<sequence length="129" mass="14177">MLRLPDRRRCRRPSEPGAEHPGNAPCFNRIDRSTAARAKTRLDFRTSHDASEEHTGESGSTVDWVPSCPAGALLPPIASSNLLAVARAGLSAVVSYILWDEMHKTSRFLISIEAFFDKHAPFIIPQGPV</sequence>